<dbReference type="Proteomes" id="UP000053327">
    <property type="component" value="Unassembled WGS sequence"/>
</dbReference>
<gene>
    <name evidence="2" type="ORF">PVBG_01196</name>
</gene>
<dbReference type="OrthoDB" id="386653at2759"/>
<protein>
    <submittedName>
        <fullName evidence="2">Uncharacterized protein</fullName>
    </submittedName>
</protein>
<keyword evidence="1" id="KW-0175">Coiled coil</keyword>
<proteinExistence type="predicted"/>
<name>A0A0J9SS87_PLAV1</name>
<accession>A0A0J9SS87</accession>
<reference evidence="2 3" key="1">
    <citation type="submission" date="2011-08" db="EMBL/GenBank/DDBJ databases">
        <title>The Genome Sequence of Plasmodium vivax Brazil I.</title>
        <authorList>
            <consortium name="The Broad Institute Genome Sequencing Platform"/>
            <consortium name="The Broad Institute Genome Sequencing Center for Infectious Disease"/>
            <person name="Neafsey D."/>
            <person name="Carlton J."/>
            <person name="Barnwell J."/>
            <person name="Collins W."/>
            <person name="Escalante A."/>
            <person name="Mullikin J."/>
            <person name="Saul A."/>
            <person name="Guigo R."/>
            <person name="Camara F."/>
            <person name="Young S.K."/>
            <person name="Zeng Q."/>
            <person name="Gargeya S."/>
            <person name="Fitzgerald M."/>
            <person name="Haas B."/>
            <person name="Abouelleil A."/>
            <person name="Alvarado L."/>
            <person name="Arachchi H.M."/>
            <person name="Berlin A."/>
            <person name="Brown A."/>
            <person name="Chapman S.B."/>
            <person name="Chen Z."/>
            <person name="Dunbar C."/>
            <person name="Freedman E."/>
            <person name="Gearin G."/>
            <person name="Gellesch M."/>
            <person name="Goldberg J."/>
            <person name="Griggs A."/>
            <person name="Gujja S."/>
            <person name="Heiman D."/>
            <person name="Howarth C."/>
            <person name="Larson L."/>
            <person name="Lui A."/>
            <person name="MacDonald P.J.P."/>
            <person name="Montmayeur A."/>
            <person name="Murphy C."/>
            <person name="Neiman D."/>
            <person name="Pearson M."/>
            <person name="Priest M."/>
            <person name="Roberts A."/>
            <person name="Saif S."/>
            <person name="Shea T."/>
            <person name="Shenoy N."/>
            <person name="Sisk P."/>
            <person name="Stolte C."/>
            <person name="Sykes S."/>
            <person name="Wortman J."/>
            <person name="Nusbaum C."/>
            <person name="Birren B."/>
        </authorList>
    </citation>
    <scope>NUCLEOTIDE SEQUENCE [LARGE SCALE GENOMIC DNA]</scope>
    <source>
        <strain evidence="2 3">Brazil I</strain>
    </source>
</reference>
<evidence type="ECO:0000313" key="3">
    <source>
        <dbReference type="Proteomes" id="UP000053327"/>
    </source>
</evidence>
<organism evidence="2 3">
    <name type="scientific">Plasmodium vivax (strain Brazil I)</name>
    <dbReference type="NCBI Taxonomy" id="1033975"/>
    <lineage>
        <taxon>Eukaryota</taxon>
        <taxon>Sar</taxon>
        <taxon>Alveolata</taxon>
        <taxon>Apicomplexa</taxon>
        <taxon>Aconoidasida</taxon>
        <taxon>Haemosporida</taxon>
        <taxon>Plasmodiidae</taxon>
        <taxon>Plasmodium</taxon>
        <taxon>Plasmodium (Plasmodium)</taxon>
    </lineage>
</organism>
<evidence type="ECO:0000256" key="1">
    <source>
        <dbReference type="SAM" id="Coils"/>
    </source>
</evidence>
<sequence>MEDAFAGSCVQSLFEPKADLSLCVNKSIRLFVKELPAPPPDKADGVNAAIADDGADVAVSTNAANSANERRESLLSENLSLLNGYAYVNRIGSSINLLHTELHGMKRDFLFQNKQTKKNIKKLKAVREENKIYQKLLHEMKKDRRRKETYELLCTEIKTLEEVSYLNKKQEIEKRDIQDLQQKMKDIEDTIRVNDENIQRTIRQISDIVSTNLQP</sequence>
<evidence type="ECO:0000313" key="2">
    <source>
        <dbReference type="EMBL" id="KMZ85686.1"/>
    </source>
</evidence>
<dbReference type="EMBL" id="KQ234829">
    <property type="protein sequence ID" value="KMZ85686.1"/>
    <property type="molecule type" value="Genomic_DNA"/>
</dbReference>
<dbReference type="AlphaFoldDB" id="A0A0J9SS87"/>
<feature type="coiled-coil region" evidence="1">
    <location>
        <begin position="170"/>
        <end position="197"/>
    </location>
</feature>